<name>A0ABS1QDH9_9FLAO</name>
<dbReference type="InterPro" id="IPR002772">
    <property type="entry name" value="Glyco_hydro_3_C"/>
</dbReference>
<protein>
    <submittedName>
        <fullName evidence="4">Glycoside hydrolase family 3 C-terminal domain-containing protein</fullName>
    </submittedName>
</protein>
<dbReference type="SUPFAM" id="SSF56988">
    <property type="entry name" value="Anthrax protective antigen"/>
    <property type="match status" value="1"/>
</dbReference>
<dbReference type="SUPFAM" id="SSF51445">
    <property type="entry name" value="(Trans)glycosidases"/>
    <property type="match status" value="1"/>
</dbReference>
<dbReference type="Gene3D" id="3.20.20.300">
    <property type="entry name" value="Glycoside hydrolase, family 3, N-terminal domain"/>
    <property type="match status" value="1"/>
</dbReference>
<dbReference type="RefSeq" id="WP_202089672.1">
    <property type="nucleotide sequence ID" value="NZ_JAELVM010000001.1"/>
</dbReference>
<dbReference type="Gene3D" id="2.60.40.10">
    <property type="entry name" value="Immunoglobulins"/>
    <property type="match status" value="1"/>
</dbReference>
<dbReference type="Pfam" id="PF00933">
    <property type="entry name" value="Glyco_hydro_3"/>
    <property type="match status" value="1"/>
</dbReference>
<dbReference type="InterPro" id="IPR036881">
    <property type="entry name" value="Glyco_hydro_3_C_sf"/>
</dbReference>
<evidence type="ECO:0000256" key="2">
    <source>
        <dbReference type="ARBA" id="ARBA00022801"/>
    </source>
</evidence>
<dbReference type="PANTHER" id="PTHR42715">
    <property type="entry name" value="BETA-GLUCOSIDASE"/>
    <property type="match status" value="1"/>
</dbReference>
<comment type="caution">
    <text evidence="4">The sequence shown here is derived from an EMBL/GenBank/DDBJ whole genome shotgun (WGS) entry which is preliminary data.</text>
</comment>
<evidence type="ECO:0000259" key="3">
    <source>
        <dbReference type="PROSITE" id="PS51820"/>
    </source>
</evidence>
<dbReference type="PRINTS" id="PR00133">
    <property type="entry name" value="GLHYDRLASE3"/>
</dbReference>
<reference evidence="4 5" key="1">
    <citation type="submission" date="2020-12" db="EMBL/GenBank/DDBJ databases">
        <title>Chryseobacterium endoalhailicus sp. nov., isolated from seed of leguminous plant.</title>
        <authorList>
            <person name="Zhang X."/>
        </authorList>
    </citation>
    <scope>NUCLEOTIDE SEQUENCE [LARGE SCALE GENOMIC DNA]</scope>
    <source>
        <strain evidence="4 5">L7</strain>
    </source>
</reference>
<dbReference type="EMBL" id="JAELVM010000001">
    <property type="protein sequence ID" value="MBL1220347.1"/>
    <property type="molecule type" value="Genomic_DNA"/>
</dbReference>
<evidence type="ECO:0000256" key="1">
    <source>
        <dbReference type="ARBA" id="ARBA00005336"/>
    </source>
</evidence>
<sequence length="889" mass="99893">MKLNFIKVTVITFSLSSVFLYAQKEKPLYKDPKQPVEIRVQDLLKRMTPEEKFWQCFMIPGDLDHVPKDQYRHGIFGLQVSASNQGGGAAGQLLKYNADEDAEKLAKKINFIQKYFMEESRLGIPIIPFDEALHGLVREGATAFPQALGLAATFNPELMKQVSSAIAKESKLRGIRQILTPVVNLASDVRWGRTEETYGEDPFLTSVMGVSFVSSFENMGIITTPKHFLANVGEGGRDSYPVHWSRRYLEETHLVPFHKAFTSGKSRSVMTSYNLLDGRPSTANHWLLTGKLKKDWNFKGFVISDASAVGGANVLHFTAKDYDDASAQAMNAGLDVIFQTEYKHYQLFMPPFLDGRISKDRIDDAVARVLRAKFELGLFENPYVSDQEIKELKKINHKPLAEKSALESIVLLQNNNETLPVSANIKKIAVIGTDAVDARLGGYSGPGNHKVSILEGIKNFTKDKNMEILYAKGITWDLKNFKTVPANFLSFENKKGLKGSYFSNTELKGNPAFEKQDEEINFKWTLYSPDPEKLQPDNYSIRWTGKLKAPESGKYQLGLRGNDGFRLYMNGKLIIDQWEKLGYSTKTAAIDFIRDQPYDLVIEFRESRGEANIGLIWNYDIDNYQKDFEEALKTVQNADHIIITAGIHEGEFQDRSSLSLPGNQEKFIHEVSKLNKPVTVILIGGSAIKTTAWKDKAGAVLDVWYPGEEGGNAVAKILFGAENPSGKLPITFPAEEGQLPLTYNHHPTGRGNDYHDLSGEPLYPFGFGLSYTTFEISELHLNKTKYSENDTLMAHVTVKNTGKKAGSEVVQLYVKDLLASVSRPVIELKGFRKIYLNPGESKQITIEVPVRELQFLDEQMNWTVEKGTYRIMVGNSSKNLPLKQNIEVE</sequence>
<dbReference type="InterPro" id="IPR017853">
    <property type="entry name" value="GH"/>
</dbReference>
<evidence type="ECO:0000313" key="4">
    <source>
        <dbReference type="EMBL" id="MBL1220347.1"/>
    </source>
</evidence>
<dbReference type="InterPro" id="IPR011658">
    <property type="entry name" value="PA14_dom"/>
</dbReference>
<dbReference type="Proteomes" id="UP000661696">
    <property type="component" value="Unassembled WGS sequence"/>
</dbReference>
<dbReference type="PROSITE" id="PS51820">
    <property type="entry name" value="PA14"/>
    <property type="match status" value="1"/>
</dbReference>
<keyword evidence="2 4" id="KW-0378">Hydrolase</keyword>
<dbReference type="GO" id="GO:0016787">
    <property type="term" value="F:hydrolase activity"/>
    <property type="evidence" value="ECO:0007669"/>
    <property type="project" value="UniProtKB-KW"/>
</dbReference>
<proteinExistence type="inferred from homology"/>
<accession>A0ABS1QDH9</accession>
<dbReference type="InterPro" id="IPR013783">
    <property type="entry name" value="Ig-like_fold"/>
</dbReference>
<dbReference type="Gene3D" id="3.40.50.1700">
    <property type="entry name" value="Glycoside hydrolase family 3 C-terminal domain"/>
    <property type="match status" value="2"/>
</dbReference>
<dbReference type="InterPro" id="IPR026891">
    <property type="entry name" value="Fn3-like"/>
</dbReference>
<dbReference type="Pfam" id="PF01915">
    <property type="entry name" value="Glyco_hydro_3_C"/>
    <property type="match status" value="1"/>
</dbReference>
<organism evidence="4 5">
    <name type="scientific">Chryseobacterium endalhagicum</name>
    <dbReference type="NCBI Taxonomy" id="2797638"/>
    <lineage>
        <taxon>Bacteria</taxon>
        <taxon>Pseudomonadati</taxon>
        <taxon>Bacteroidota</taxon>
        <taxon>Flavobacteriia</taxon>
        <taxon>Flavobacteriales</taxon>
        <taxon>Weeksellaceae</taxon>
        <taxon>Chryseobacterium group</taxon>
        <taxon>Chryseobacterium</taxon>
    </lineage>
</organism>
<dbReference type="InterPro" id="IPR037524">
    <property type="entry name" value="PA14/GLEYA"/>
</dbReference>
<dbReference type="PANTHER" id="PTHR42715:SF10">
    <property type="entry name" value="BETA-GLUCOSIDASE"/>
    <property type="match status" value="1"/>
</dbReference>
<dbReference type="SMART" id="SM00758">
    <property type="entry name" value="PA14"/>
    <property type="match status" value="1"/>
</dbReference>
<gene>
    <name evidence="4" type="ORF">JET18_05825</name>
</gene>
<dbReference type="InterPro" id="IPR050288">
    <property type="entry name" value="Cellulose_deg_GH3"/>
</dbReference>
<evidence type="ECO:0000313" key="5">
    <source>
        <dbReference type="Proteomes" id="UP000661696"/>
    </source>
</evidence>
<comment type="similarity">
    <text evidence="1">Belongs to the glycosyl hydrolase 3 family.</text>
</comment>
<dbReference type="Pfam" id="PF14310">
    <property type="entry name" value="Fn3-like"/>
    <property type="match status" value="1"/>
</dbReference>
<feature type="domain" description="PA14" evidence="3">
    <location>
        <begin position="492"/>
        <end position="631"/>
    </location>
</feature>
<keyword evidence="5" id="KW-1185">Reference proteome</keyword>
<dbReference type="SUPFAM" id="SSF52279">
    <property type="entry name" value="Beta-D-glucan exohydrolase, C-terminal domain"/>
    <property type="match status" value="1"/>
</dbReference>
<dbReference type="Pfam" id="PF07691">
    <property type="entry name" value="PA14"/>
    <property type="match status" value="1"/>
</dbReference>
<dbReference type="SMART" id="SM01217">
    <property type="entry name" value="Fn3_like"/>
    <property type="match status" value="1"/>
</dbReference>
<dbReference type="InterPro" id="IPR001764">
    <property type="entry name" value="Glyco_hydro_3_N"/>
</dbReference>
<dbReference type="InterPro" id="IPR036962">
    <property type="entry name" value="Glyco_hydro_3_N_sf"/>
</dbReference>